<name>A0A9Q8UT18_PASFU</name>
<dbReference type="SMART" id="SM00317">
    <property type="entry name" value="SET"/>
    <property type="match status" value="1"/>
</dbReference>
<dbReference type="RefSeq" id="XP_047765767.1">
    <property type="nucleotide sequence ID" value="XM_047910702.1"/>
</dbReference>
<dbReference type="Pfam" id="PF00856">
    <property type="entry name" value="SET"/>
    <property type="match status" value="1"/>
</dbReference>
<dbReference type="GeneID" id="71991432"/>
<dbReference type="Gene3D" id="2.170.270.10">
    <property type="entry name" value="SET domain"/>
    <property type="match status" value="1"/>
</dbReference>
<feature type="compositionally biased region" description="Basic residues" evidence="1">
    <location>
        <begin position="417"/>
        <end position="430"/>
    </location>
</feature>
<organism evidence="3 4">
    <name type="scientific">Passalora fulva</name>
    <name type="common">Tomato leaf mold</name>
    <name type="synonym">Cladosporium fulvum</name>
    <dbReference type="NCBI Taxonomy" id="5499"/>
    <lineage>
        <taxon>Eukaryota</taxon>
        <taxon>Fungi</taxon>
        <taxon>Dikarya</taxon>
        <taxon>Ascomycota</taxon>
        <taxon>Pezizomycotina</taxon>
        <taxon>Dothideomycetes</taxon>
        <taxon>Dothideomycetidae</taxon>
        <taxon>Mycosphaerellales</taxon>
        <taxon>Mycosphaerellaceae</taxon>
        <taxon>Fulvia</taxon>
    </lineage>
</organism>
<dbReference type="PANTHER" id="PTHR47332:SF4">
    <property type="entry name" value="SET DOMAIN-CONTAINING PROTEIN 5"/>
    <property type="match status" value="1"/>
</dbReference>
<evidence type="ECO:0000256" key="1">
    <source>
        <dbReference type="SAM" id="MobiDB-lite"/>
    </source>
</evidence>
<evidence type="ECO:0000313" key="4">
    <source>
        <dbReference type="Proteomes" id="UP000756132"/>
    </source>
</evidence>
<dbReference type="InterPro" id="IPR001214">
    <property type="entry name" value="SET_dom"/>
</dbReference>
<evidence type="ECO:0000259" key="2">
    <source>
        <dbReference type="PROSITE" id="PS50280"/>
    </source>
</evidence>
<feature type="compositionally biased region" description="Basic residues" evidence="1">
    <location>
        <begin position="442"/>
        <end position="453"/>
    </location>
</feature>
<sequence>MDGSIQHVYFFLDNKTTQNNKRKDSSTASTIVHSSAYEVPPFDPKERAAMSKRTVATRGASESSSDNSSTNSRSPSATLSATAPPFIPQNRPTSATDLFEIAAAPRKGLGIFAKKSIKRGTRIICEAPLLRITSNDPPLAWEQYQKLTPQLKHEYDQLHRFHRTELDLEREARQRLPGSNDSNVLAEQVAVMERFSANNFLIAGGHHAVFLLSSRLNHSCEPNVFQSFNPTLGMKTVYAMRDIEAGEELVTNYIGRECHYLVRIQRWEIFRSQWGFTCQCDACTDTTGRSDNRHMLLTNLFTGLQEFEQGNSTSCNPFLPSNIVVALDHAQDILSICLEEKMYGMELCTAHRMISSYALDLQDFHTAWEAAKNEHEVERNLMGTELDDLKAKGAGSEVWMAHVYKVMKQAGFNSEQRRKRNKKHNNKKKPQKENREKNESKSHKKGARAPKAT</sequence>
<dbReference type="CDD" id="cd20071">
    <property type="entry name" value="SET_SMYD"/>
    <property type="match status" value="1"/>
</dbReference>
<dbReference type="SUPFAM" id="SSF82199">
    <property type="entry name" value="SET domain"/>
    <property type="match status" value="1"/>
</dbReference>
<dbReference type="KEGG" id="ffu:CLAFUR5_11554"/>
<accession>A0A9Q8UT18</accession>
<feature type="compositionally biased region" description="Basic and acidic residues" evidence="1">
    <location>
        <begin position="431"/>
        <end position="441"/>
    </location>
</feature>
<dbReference type="OMA" id="CEPNVFQ"/>
<dbReference type="AlphaFoldDB" id="A0A9Q8UT18"/>
<dbReference type="PROSITE" id="PS50280">
    <property type="entry name" value="SET"/>
    <property type="match status" value="1"/>
</dbReference>
<reference evidence="3" key="2">
    <citation type="journal article" date="2022" name="Microb. Genom.">
        <title>A chromosome-scale genome assembly of the tomato pathogen Cladosporium fulvum reveals a compartmentalized genome architecture and the presence of a dispensable chromosome.</title>
        <authorList>
            <person name="Zaccaron A.Z."/>
            <person name="Chen L.H."/>
            <person name="Samaras A."/>
            <person name="Stergiopoulos I."/>
        </authorList>
    </citation>
    <scope>NUCLEOTIDE SEQUENCE</scope>
    <source>
        <strain evidence="3">Race5_Kim</strain>
    </source>
</reference>
<evidence type="ECO:0000313" key="3">
    <source>
        <dbReference type="EMBL" id="UJO21401.1"/>
    </source>
</evidence>
<dbReference type="EMBL" id="CP090170">
    <property type="protein sequence ID" value="UJO21401.1"/>
    <property type="molecule type" value="Genomic_DNA"/>
</dbReference>
<protein>
    <submittedName>
        <fullName evidence="3">SET domain-containing protein 5</fullName>
    </submittedName>
</protein>
<feature type="compositionally biased region" description="Low complexity" evidence="1">
    <location>
        <begin position="61"/>
        <end position="80"/>
    </location>
</feature>
<feature type="region of interest" description="Disordered" evidence="1">
    <location>
        <begin position="38"/>
        <end position="92"/>
    </location>
</feature>
<proteinExistence type="predicted"/>
<feature type="region of interest" description="Disordered" evidence="1">
    <location>
        <begin position="410"/>
        <end position="453"/>
    </location>
</feature>
<feature type="domain" description="SET" evidence="2">
    <location>
        <begin position="97"/>
        <end position="254"/>
    </location>
</feature>
<dbReference type="PANTHER" id="PTHR47332">
    <property type="entry name" value="SET DOMAIN-CONTAINING PROTEIN 5"/>
    <property type="match status" value="1"/>
</dbReference>
<reference evidence="3" key="1">
    <citation type="submission" date="2021-12" db="EMBL/GenBank/DDBJ databases">
        <authorList>
            <person name="Zaccaron A."/>
            <person name="Stergiopoulos I."/>
        </authorList>
    </citation>
    <scope>NUCLEOTIDE SEQUENCE</scope>
    <source>
        <strain evidence="3">Race5_Kim</strain>
    </source>
</reference>
<gene>
    <name evidence="3" type="ORF">CLAFUR5_11554</name>
</gene>
<keyword evidence="4" id="KW-1185">Reference proteome</keyword>
<dbReference type="OrthoDB" id="265717at2759"/>
<dbReference type="InterPro" id="IPR046341">
    <property type="entry name" value="SET_dom_sf"/>
</dbReference>
<dbReference type="Proteomes" id="UP000756132">
    <property type="component" value="Chromosome 8"/>
</dbReference>
<dbReference type="InterPro" id="IPR053185">
    <property type="entry name" value="SET_domain_protein"/>
</dbReference>